<sequence>MSSDRLQFVRGGWMFALVLAVGLSAGCSRDKRQTVHGTVTFKGEKLTAGTVRILGPGDQLATAEIRPDGTFAVTDVPPGEVRIAIVDTASGSSGAGPGAGAAAKRVRIPDKYKDVKTSGLVYTLAPDAEKLEVKLD</sequence>
<organism evidence="1 2">
    <name type="scientific">Gemmata massiliana</name>
    <dbReference type="NCBI Taxonomy" id="1210884"/>
    <lineage>
        <taxon>Bacteria</taxon>
        <taxon>Pseudomonadati</taxon>
        <taxon>Planctomycetota</taxon>
        <taxon>Planctomycetia</taxon>
        <taxon>Gemmatales</taxon>
        <taxon>Gemmataceae</taxon>
        <taxon>Gemmata</taxon>
    </lineage>
</organism>
<dbReference type="RefSeq" id="WP_162670932.1">
    <property type="nucleotide sequence ID" value="NZ_LR593886.1"/>
</dbReference>
<dbReference type="Proteomes" id="UP000464178">
    <property type="component" value="Chromosome"/>
</dbReference>
<protein>
    <recommendedName>
        <fullName evidence="3">Carboxypeptidase regulatory-like domain-containing protein</fullName>
    </recommendedName>
</protein>
<dbReference type="EMBL" id="LR593886">
    <property type="protein sequence ID" value="VTR96827.1"/>
    <property type="molecule type" value="Genomic_DNA"/>
</dbReference>
<accession>A0A6P2D7B6</accession>
<keyword evidence="2" id="KW-1185">Reference proteome</keyword>
<gene>
    <name evidence="1" type="ORF">SOIL9_10260</name>
</gene>
<reference evidence="1 2" key="1">
    <citation type="submission" date="2019-05" db="EMBL/GenBank/DDBJ databases">
        <authorList>
            <consortium name="Science for Life Laboratories"/>
        </authorList>
    </citation>
    <scope>NUCLEOTIDE SEQUENCE [LARGE SCALE GENOMIC DNA]</scope>
    <source>
        <strain evidence="1">Soil9</strain>
    </source>
</reference>
<dbReference type="KEGG" id="gms:SOIL9_10260"/>
<evidence type="ECO:0000313" key="1">
    <source>
        <dbReference type="EMBL" id="VTR96827.1"/>
    </source>
</evidence>
<dbReference type="AlphaFoldDB" id="A0A6P2D7B6"/>
<proteinExistence type="predicted"/>
<name>A0A6P2D7B6_9BACT</name>
<dbReference type="PROSITE" id="PS51257">
    <property type="entry name" value="PROKAR_LIPOPROTEIN"/>
    <property type="match status" value="1"/>
</dbReference>
<evidence type="ECO:0000313" key="2">
    <source>
        <dbReference type="Proteomes" id="UP000464178"/>
    </source>
</evidence>
<evidence type="ECO:0008006" key="3">
    <source>
        <dbReference type="Google" id="ProtNLM"/>
    </source>
</evidence>